<dbReference type="GO" id="GO:0006952">
    <property type="term" value="P:defense response"/>
    <property type="evidence" value="ECO:0007669"/>
    <property type="project" value="UniProtKB-KW"/>
</dbReference>
<sequence>MAHAVISGALEQLRSILQTEVNLLAGVRNESEKLADTLSLILGVLEDAEEQQVKSGIVKVWLEQITRISYVADDVLDVLCTLDDCWFVRMVLVTKLPPMFCYASCNLLCSVLQLIVMRWSPK</sequence>
<comment type="caution">
    <text evidence="5">The sequence shown here is derived from an EMBL/GenBank/DDBJ whole genome shotgun (WGS) entry which is preliminary data.</text>
</comment>
<evidence type="ECO:0000313" key="5">
    <source>
        <dbReference type="EMBL" id="KAF9616075.1"/>
    </source>
</evidence>
<keyword evidence="1" id="KW-0677">Repeat</keyword>
<evidence type="ECO:0000256" key="1">
    <source>
        <dbReference type="ARBA" id="ARBA00022737"/>
    </source>
</evidence>
<reference evidence="5 6" key="1">
    <citation type="submission" date="2020-10" db="EMBL/GenBank/DDBJ databases">
        <title>The Coptis chinensis genome and diversification of protoberbering-type alkaloids.</title>
        <authorList>
            <person name="Wang B."/>
            <person name="Shu S."/>
            <person name="Song C."/>
            <person name="Liu Y."/>
        </authorList>
    </citation>
    <scope>NUCLEOTIDE SEQUENCE [LARGE SCALE GENOMIC DNA]</scope>
    <source>
        <strain evidence="5">HL-2020</strain>
        <tissue evidence="5">Leaf</tissue>
    </source>
</reference>
<keyword evidence="6" id="KW-1185">Reference proteome</keyword>
<accession>A0A835M205</accession>
<dbReference type="GO" id="GO:0000166">
    <property type="term" value="F:nucleotide binding"/>
    <property type="evidence" value="ECO:0007669"/>
    <property type="project" value="UniProtKB-KW"/>
</dbReference>
<evidence type="ECO:0000259" key="4">
    <source>
        <dbReference type="Pfam" id="PF18052"/>
    </source>
</evidence>
<dbReference type="OrthoDB" id="688937at2759"/>
<dbReference type="Proteomes" id="UP000631114">
    <property type="component" value="Unassembled WGS sequence"/>
</dbReference>
<proteinExistence type="predicted"/>
<evidence type="ECO:0000256" key="2">
    <source>
        <dbReference type="ARBA" id="ARBA00022741"/>
    </source>
</evidence>
<dbReference type="InterPro" id="IPR041118">
    <property type="entry name" value="Rx_N"/>
</dbReference>
<evidence type="ECO:0000313" key="6">
    <source>
        <dbReference type="Proteomes" id="UP000631114"/>
    </source>
</evidence>
<evidence type="ECO:0000256" key="3">
    <source>
        <dbReference type="ARBA" id="ARBA00022821"/>
    </source>
</evidence>
<organism evidence="5 6">
    <name type="scientific">Coptis chinensis</name>
    <dbReference type="NCBI Taxonomy" id="261450"/>
    <lineage>
        <taxon>Eukaryota</taxon>
        <taxon>Viridiplantae</taxon>
        <taxon>Streptophyta</taxon>
        <taxon>Embryophyta</taxon>
        <taxon>Tracheophyta</taxon>
        <taxon>Spermatophyta</taxon>
        <taxon>Magnoliopsida</taxon>
        <taxon>Ranunculales</taxon>
        <taxon>Ranunculaceae</taxon>
        <taxon>Coptidoideae</taxon>
        <taxon>Coptis</taxon>
    </lineage>
</organism>
<dbReference type="Pfam" id="PF18052">
    <property type="entry name" value="Rx_N"/>
    <property type="match status" value="1"/>
</dbReference>
<feature type="domain" description="Disease resistance N-terminal" evidence="4">
    <location>
        <begin position="5"/>
        <end position="81"/>
    </location>
</feature>
<dbReference type="CDD" id="cd14798">
    <property type="entry name" value="RX-CC_like"/>
    <property type="match status" value="1"/>
</dbReference>
<dbReference type="InterPro" id="IPR038005">
    <property type="entry name" value="RX-like_CC"/>
</dbReference>
<keyword evidence="3" id="KW-0611">Plant defense</keyword>
<dbReference type="AlphaFoldDB" id="A0A835M205"/>
<protein>
    <recommendedName>
        <fullName evidence="4">Disease resistance N-terminal domain-containing protein</fullName>
    </recommendedName>
</protein>
<dbReference type="Gene3D" id="1.20.5.4130">
    <property type="match status" value="1"/>
</dbReference>
<dbReference type="EMBL" id="JADFTS010000003">
    <property type="protein sequence ID" value="KAF9616075.1"/>
    <property type="molecule type" value="Genomic_DNA"/>
</dbReference>
<keyword evidence="2" id="KW-0547">Nucleotide-binding</keyword>
<gene>
    <name evidence="5" type="ORF">IFM89_028541</name>
</gene>
<name>A0A835M205_9MAGN</name>